<proteinExistence type="predicted"/>
<feature type="non-terminal residue" evidence="2">
    <location>
        <position position="92"/>
    </location>
</feature>
<dbReference type="Proteomes" id="UP000037510">
    <property type="component" value="Unassembled WGS sequence"/>
</dbReference>
<evidence type="ECO:0000313" key="2">
    <source>
        <dbReference type="EMBL" id="KOB67994.1"/>
    </source>
</evidence>
<name>A0A0L7KY71_OPEBR</name>
<dbReference type="AlphaFoldDB" id="A0A0L7KY71"/>
<protein>
    <submittedName>
        <fullName evidence="2">Transposable element Tcb2 transposase</fullName>
    </submittedName>
</protein>
<dbReference type="EMBL" id="JTDY01004576">
    <property type="protein sequence ID" value="KOB67994.1"/>
    <property type="molecule type" value="Genomic_DNA"/>
</dbReference>
<evidence type="ECO:0000313" key="3">
    <source>
        <dbReference type="Proteomes" id="UP000037510"/>
    </source>
</evidence>
<reference evidence="2 3" key="1">
    <citation type="journal article" date="2015" name="Genome Biol. Evol.">
        <title>The genome of winter moth (Operophtera brumata) provides a genomic perspective on sexual dimorphism and phenology.</title>
        <authorList>
            <person name="Derks M.F."/>
            <person name="Smit S."/>
            <person name="Salis L."/>
            <person name="Schijlen E."/>
            <person name="Bossers A."/>
            <person name="Mateman C."/>
            <person name="Pijl A.S."/>
            <person name="de Ridder D."/>
            <person name="Groenen M.A."/>
            <person name="Visser M.E."/>
            <person name="Megens H.J."/>
        </authorList>
    </citation>
    <scope>NUCLEOTIDE SEQUENCE [LARGE SCALE GENOMIC DNA]</scope>
    <source>
        <strain evidence="2">WM2013NL</strain>
        <tissue evidence="2">Head and thorax</tissue>
    </source>
</reference>
<keyword evidence="3" id="KW-1185">Reference proteome</keyword>
<accession>A0A0L7KY71</accession>
<organism evidence="2 3">
    <name type="scientific">Operophtera brumata</name>
    <name type="common">Winter moth</name>
    <name type="synonym">Phalaena brumata</name>
    <dbReference type="NCBI Taxonomy" id="104452"/>
    <lineage>
        <taxon>Eukaryota</taxon>
        <taxon>Metazoa</taxon>
        <taxon>Ecdysozoa</taxon>
        <taxon>Arthropoda</taxon>
        <taxon>Hexapoda</taxon>
        <taxon>Insecta</taxon>
        <taxon>Pterygota</taxon>
        <taxon>Neoptera</taxon>
        <taxon>Endopterygota</taxon>
        <taxon>Lepidoptera</taxon>
        <taxon>Glossata</taxon>
        <taxon>Ditrysia</taxon>
        <taxon>Geometroidea</taxon>
        <taxon>Geometridae</taxon>
        <taxon>Larentiinae</taxon>
        <taxon>Operophtera</taxon>
    </lineage>
</organism>
<feature type="region of interest" description="Disordered" evidence="1">
    <location>
        <begin position="15"/>
        <end position="52"/>
    </location>
</feature>
<comment type="caution">
    <text evidence="2">The sequence shown here is derived from an EMBL/GenBank/DDBJ whole genome shotgun (WGS) entry which is preliminary data.</text>
</comment>
<sequence>MVGVTSQTVQKVKRRYEETGKYLRRPGNGRPRRLAEATLKPRRPASGPKLEREHRVARLKFFTNVKAAVYSIHDTVGLHSRQAFITIFVTLL</sequence>
<evidence type="ECO:0000256" key="1">
    <source>
        <dbReference type="SAM" id="MobiDB-lite"/>
    </source>
</evidence>
<gene>
    <name evidence="2" type="ORF">OBRU01_12454</name>
</gene>